<feature type="region of interest" description="Disordered" evidence="1">
    <location>
        <begin position="1"/>
        <end position="61"/>
    </location>
</feature>
<comment type="caution">
    <text evidence="2">The sequence shown here is derived from an EMBL/GenBank/DDBJ whole genome shotgun (WGS) entry which is preliminary data.</text>
</comment>
<dbReference type="RefSeq" id="WP_013663396.1">
    <property type="nucleotide sequence ID" value="NZ_JBHLWO010000004.1"/>
</dbReference>
<evidence type="ECO:0008006" key="4">
    <source>
        <dbReference type="Google" id="ProtNLM"/>
    </source>
</evidence>
<evidence type="ECO:0000313" key="2">
    <source>
        <dbReference type="EMBL" id="MFC0321223.1"/>
    </source>
</evidence>
<protein>
    <recommendedName>
        <fullName evidence="4">Glycogen biosynthesis protein GlgD</fullName>
    </recommendedName>
</protein>
<sequence length="61" mass="7162">MNRQSKNKFEPHDSEQSTPEDNKVVKKKKDTQYKKEPANLKSPAKKKEFSEQPPTKHNTHN</sequence>
<dbReference type="Proteomes" id="UP001589774">
    <property type="component" value="Unassembled WGS sequence"/>
</dbReference>
<keyword evidence="3" id="KW-1185">Reference proteome</keyword>
<proteinExistence type="predicted"/>
<name>A0ABV6HTG1_9SPHI</name>
<evidence type="ECO:0000256" key="1">
    <source>
        <dbReference type="SAM" id="MobiDB-lite"/>
    </source>
</evidence>
<reference evidence="2 3" key="1">
    <citation type="submission" date="2024-09" db="EMBL/GenBank/DDBJ databases">
        <authorList>
            <person name="Sun Q."/>
            <person name="Mori K."/>
        </authorList>
    </citation>
    <scope>NUCLEOTIDE SEQUENCE [LARGE SCALE GENOMIC DNA]</scope>
    <source>
        <strain evidence="2 3">CCM 7765</strain>
    </source>
</reference>
<dbReference type="EMBL" id="JBHLWO010000004">
    <property type="protein sequence ID" value="MFC0321223.1"/>
    <property type="molecule type" value="Genomic_DNA"/>
</dbReference>
<feature type="compositionally biased region" description="Polar residues" evidence="1">
    <location>
        <begin position="52"/>
        <end position="61"/>
    </location>
</feature>
<accession>A0ABV6HTG1</accession>
<evidence type="ECO:0000313" key="3">
    <source>
        <dbReference type="Proteomes" id="UP001589774"/>
    </source>
</evidence>
<organism evidence="2 3">
    <name type="scientific">Olivibacter oleidegradans</name>
    <dbReference type="NCBI Taxonomy" id="760123"/>
    <lineage>
        <taxon>Bacteria</taxon>
        <taxon>Pseudomonadati</taxon>
        <taxon>Bacteroidota</taxon>
        <taxon>Sphingobacteriia</taxon>
        <taxon>Sphingobacteriales</taxon>
        <taxon>Sphingobacteriaceae</taxon>
        <taxon>Olivibacter</taxon>
    </lineage>
</organism>
<gene>
    <name evidence="2" type="ORF">ACFFI0_23090</name>
</gene>
<feature type="compositionally biased region" description="Basic and acidic residues" evidence="1">
    <location>
        <begin position="7"/>
        <end position="38"/>
    </location>
</feature>